<dbReference type="Proteomes" id="UP000276133">
    <property type="component" value="Unassembled WGS sequence"/>
</dbReference>
<accession>A0A3M7RD74</accession>
<dbReference type="EMBL" id="REGN01003664">
    <property type="protein sequence ID" value="RNA21411.1"/>
    <property type="molecule type" value="Genomic_DNA"/>
</dbReference>
<proteinExistence type="predicted"/>
<sequence length="265" mass="30660">MSISSLNIFTRFRKFEKRLLRAFILLSRFIIPFRRHTMNSSNTLGDHSFEHASLMLIARRFQFYRINLITPHMVAPIIPNNEPTINFHSPVGATVSEIVDLKSALQIGPIALGFFSQSFNFRGVFFPSNSWARTIWTVEVTWLSIATKSHNFSVTNTRVYFGLFELGLYGVVSGRSRSSRVSLSDYRKSIYTASTDEANKFESLFFAFFSNLIPKHDNESLMTKKALHKIGSVWILYQRNKDLNIKYMIYSLIIITSQDDSFWCF</sequence>
<evidence type="ECO:0000313" key="2">
    <source>
        <dbReference type="Proteomes" id="UP000276133"/>
    </source>
</evidence>
<organism evidence="1 2">
    <name type="scientific">Brachionus plicatilis</name>
    <name type="common">Marine rotifer</name>
    <name type="synonym">Brachionus muelleri</name>
    <dbReference type="NCBI Taxonomy" id="10195"/>
    <lineage>
        <taxon>Eukaryota</taxon>
        <taxon>Metazoa</taxon>
        <taxon>Spiralia</taxon>
        <taxon>Gnathifera</taxon>
        <taxon>Rotifera</taxon>
        <taxon>Eurotatoria</taxon>
        <taxon>Monogononta</taxon>
        <taxon>Pseudotrocha</taxon>
        <taxon>Ploima</taxon>
        <taxon>Brachionidae</taxon>
        <taxon>Brachionus</taxon>
    </lineage>
</organism>
<gene>
    <name evidence="1" type="ORF">BpHYR1_006059</name>
</gene>
<reference evidence="1 2" key="1">
    <citation type="journal article" date="2018" name="Sci. Rep.">
        <title>Genomic signatures of local adaptation to the degree of environmental predictability in rotifers.</title>
        <authorList>
            <person name="Franch-Gras L."/>
            <person name="Hahn C."/>
            <person name="Garcia-Roger E.M."/>
            <person name="Carmona M.J."/>
            <person name="Serra M."/>
            <person name="Gomez A."/>
        </authorList>
    </citation>
    <scope>NUCLEOTIDE SEQUENCE [LARGE SCALE GENOMIC DNA]</scope>
    <source>
        <strain evidence="1">HYR1</strain>
    </source>
</reference>
<keyword evidence="2" id="KW-1185">Reference proteome</keyword>
<name>A0A3M7RD74_BRAPC</name>
<dbReference type="AlphaFoldDB" id="A0A3M7RD74"/>
<protein>
    <submittedName>
        <fullName evidence="1">Uncharacterized protein</fullName>
    </submittedName>
</protein>
<evidence type="ECO:0000313" key="1">
    <source>
        <dbReference type="EMBL" id="RNA21411.1"/>
    </source>
</evidence>
<comment type="caution">
    <text evidence="1">The sequence shown here is derived from an EMBL/GenBank/DDBJ whole genome shotgun (WGS) entry which is preliminary data.</text>
</comment>